<dbReference type="Proteomes" id="UP001595912">
    <property type="component" value="Unassembled WGS sequence"/>
</dbReference>
<protein>
    <submittedName>
        <fullName evidence="1">Uncharacterized protein</fullName>
    </submittedName>
</protein>
<name>A0ABV9W3R3_9ACTN</name>
<evidence type="ECO:0000313" key="1">
    <source>
        <dbReference type="EMBL" id="MFC5003285.1"/>
    </source>
</evidence>
<sequence>MKVSSTFRLRPAARCLKVDIEGASVAVGPRQVAQLGKLPPLGLPTGYGDSDAPVWVSGYLVEQRADEFDGFVVTDYEVWSRSTSDREFNVVVTCCHEQIVNRMRGSGLK</sequence>
<proteinExistence type="predicted"/>
<accession>A0ABV9W3R3</accession>
<evidence type="ECO:0000313" key="2">
    <source>
        <dbReference type="Proteomes" id="UP001595912"/>
    </source>
</evidence>
<dbReference type="RefSeq" id="WP_380122180.1">
    <property type="nucleotide sequence ID" value="NZ_JBHSIU010000049.1"/>
</dbReference>
<reference evidence="2" key="1">
    <citation type="journal article" date="2019" name="Int. J. Syst. Evol. Microbiol.">
        <title>The Global Catalogue of Microorganisms (GCM) 10K type strain sequencing project: providing services to taxonomists for standard genome sequencing and annotation.</title>
        <authorList>
            <consortium name="The Broad Institute Genomics Platform"/>
            <consortium name="The Broad Institute Genome Sequencing Center for Infectious Disease"/>
            <person name="Wu L."/>
            <person name="Ma J."/>
        </authorList>
    </citation>
    <scope>NUCLEOTIDE SEQUENCE [LARGE SCALE GENOMIC DNA]</scope>
    <source>
        <strain evidence="2">CGMCC 4.7152</strain>
    </source>
</reference>
<gene>
    <name evidence="1" type="ORF">ACFPIJ_36315</name>
</gene>
<comment type="caution">
    <text evidence="1">The sequence shown here is derived from an EMBL/GenBank/DDBJ whole genome shotgun (WGS) entry which is preliminary data.</text>
</comment>
<keyword evidence="2" id="KW-1185">Reference proteome</keyword>
<organism evidence="1 2">
    <name type="scientific">Dactylosporangium cerinum</name>
    <dbReference type="NCBI Taxonomy" id="1434730"/>
    <lineage>
        <taxon>Bacteria</taxon>
        <taxon>Bacillati</taxon>
        <taxon>Actinomycetota</taxon>
        <taxon>Actinomycetes</taxon>
        <taxon>Micromonosporales</taxon>
        <taxon>Micromonosporaceae</taxon>
        <taxon>Dactylosporangium</taxon>
    </lineage>
</organism>
<dbReference type="EMBL" id="JBHSIU010000049">
    <property type="protein sequence ID" value="MFC5003285.1"/>
    <property type="molecule type" value="Genomic_DNA"/>
</dbReference>